<dbReference type="AlphaFoldDB" id="A0A4Q0VHQ0"/>
<accession>A0A4Q0VHQ0</accession>
<evidence type="ECO:0000313" key="2">
    <source>
        <dbReference type="Proteomes" id="UP000290602"/>
    </source>
</evidence>
<dbReference type="RefSeq" id="WP_129032431.1">
    <property type="nucleotide sequence ID" value="NZ_CP059603.1"/>
</dbReference>
<dbReference type="EMBL" id="QXIL01000008">
    <property type="protein sequence ID" value="RXI78764.1"/>
    <property type="molecule type" value="Genomic_DNA"/>
</dbReference>
<dbReference type="Proteomes" id="UP000290602">
    <property type="component" value="Unassembled WGS sequence"/>
</dbReference>
<gene>
    <name evidence="1" type="ORF">DXH47_05880</name>
</gene>
<name>A0A4Q0VHQ0_9LACO</name>
<comment type="caution">
    <text evidence="1">The sequence shown here is derived from an EMBL/GenBank/DDBJ whole genome shotgun (WGS) entry which is preliminary data.</text>
</comment>
<organism evidence="1 2">
    <name type="scientific">Levilactobacillus suantsaii</name>
    <dbReference type="NCBI Taxonomy" id="2292255"/>
    <lineage>
        <taxon>Bacteria</taxon>
        <taxon>Bacillati</taxon>
        <taxon>Bacillota</taxon>
        <taxon>Bacilli</taxon>
        <taxon>Lactobacillales</taxon>
        <taxon>Lactobacillaceae</taxon>
        <taxon>Levilactobacillus</taxon>
    </lineage>
</organism>
<protein>
    <recommendedName>
        <fullName evidence="3">DUF1129 family protein</fullName>
    </recommendedName>
</protein>
<keyword evidence="2" id="KW-1185">Reference proteome</keyword>
<sequence>MTNPNRDLTTINQLKRQLSPADRKYIDDLQVYLNTATVFYSNAPINAQLLAMLQDLLNANQDGLNAAEWFGHDPQSMADEILRQFPQPQWRAKLRDLAGFVALIIGISWFSLLLSSQKTPQGLQLNLLAFVGVPIVELIVIGVAFKLLHRTTYQNAHSFFHRHLPVILMGLIFLLGVAAILVTSLSPIGVTYILPTPWDTVLLTSIILVATSCFAVSLYWRYHS</sequence>
<reference evidence="1 2" key="1">
    <citation type="submission" date="2018-08" db="EMBL/GenBank/DDBJ databases">
        <title>Lactobacillus suantsai sp. nov., isolated from traditional fermented suan-tsai in Taiwan.</title>
        <authorList>
            <person name="Huang C.-H."/>
        </authorList>
    </citation>
    <scope>NUCLEOTIDE SEQUENCE [LARGE SCALE GENOMIC DNA]</scope>
    <source>
        <strain evidence="1 2">BCRC 12945</strain>
    </source>
</reference>
<dbReference type="SUPFAM" id="SSF158560">
    <property type="entry name" value="BH3980-like"/>
    <property type="match status" value="1"/>
</dbReference>
<dbReference type="OrthoDB" id="1655249at2"/>
<proteinExistence type="predicted"/>
<evidence type="ECO:0008006" key="3">
    <source>
        <dbReference type="Google" id="ProtNLM"/>
    </source>
</evidence>
<evidence type="ECO:0000313" key="1">
    <source>
        <dbReference type="EMBL" id="RXI78764.1"/>
    </source>
</evidence>